<reference evidence="1" key="2">
    <citation type="journal article" date="2021" name="Genome Biol. Evol.">
        <title>Developing a high-quality reference genome for a parasitic bivalve with doubly uniparental inheritance (Bivalvia: Unionida).</title>
        <authorList>
            <person name="Smith C.H."/>
        </authorList>
    </citation>
    <scope>NUCLEOTIDE SEQUENCE</scope>
    <source>
        <strain evidence="1">CHS0354</strain>
        <tissue evidence="1">Mantle</tissue>
    </source>
</reference>
<dbReference type="AlphaFoldDB" id="A0AAE0VGN7"/>
<comment type="caution">
    <text evidence="1">The sequence shown here is derived from an EMBL/GenBank/DDBJ whole genome shotgun (WGS) entry which is preliminary data.</text>
</comment>
<gene>
    <name evidence="1" type="ORF">CHS0354_007538</name>
</gene>
<reference evidence="1" key="3">
    <citation type="submission" date="2023-05" db="EMBL/GenBank/DDBJ databases">
        <authorList>
            <person name="Smith C.H."/>
        </authorList>
    </citation>
    <scope>NUCLEOTIDE SEQUENCE</scope>
    <source>
        <strain evidence="1">CHS0354</strain>
        <tissue evidence="1">Mantle</tissue>
    </source>
</reference>
<reference evidence="1" key="1">
    <citation type="journal article" date="2021" name="Genome Biol. Evol.">
        <title>A High-Quality Reference Genome for a Parasitic Bivalve with Doubly Uniparental Inheritance (Bivalvia: Unionida).</title>
        <authorList>
            <person name="Smith C.H."/>
        </authorList>
    </citation>
    <scope>NUCLEOTIDE SEQUENCE</scope>
    <source>
        <strain evidence="1">CHS0354</strain>
    </source>
</reference>
<name>A0AAE0VGN7_9BIVA</name>
<accession>A0AAE0VGN7</accession>
<proteinExistence type="predicted"/>
<keyword evidence="2" id="KW-1185">Reference proteome</keyword>
<organism evidence="1 2">
    <name type="scientific">Potamilus streckersoni</name>
    <dbReference type="NCBI Taxonomy" id="2493646"/>
    <lineage>
        <taxon>Eukaryota</taxon>
        <taxon>Metazoa</taxon>
        <taxon>Spiralia</taxon>
        <taxon>Lophotrochozoa</taxon>
        <taxon>Mollusca</taxon>
        <taxon>Bivalvia</taxon>
        <taxon>Autobranchia</taxon>
        <taxon>Heteroconchia</taxon>
        <taxon>Palaeoheterodonta</taxon>
        <taxon>Unionida</taxon>
        <taxon>Unionoidea</taxon>
        <taxon>Unionidae</taxon>
        <taxon>Ambleminae</taxon>
        <taxon>Lampsilini</taxon>
        <taxon>Potamilus</taxon>
    </lineage>
</organism>
<sequence length="59" mass="6979">MTTKVGHLLWPLKYLPEAILRYSISGYVRRKPDLDLGRLVTPEMSRQCRNSRDTYCYNC</sequence>
<evidence type="ECO:0000313" key="2">
    <source>
        <dbReference type="Proteomes" id="UP001195483"/>
    </source>
</evidence>
<dbReference type="EMBL" id="JAEAOA010000515">
    <property type="protein sequence ID" value="KAK3576000.1"/>
    <property type="molecule type" value="Genomic_DNA"/>
</dbReference>
<dbReference type="Proteomes" id="UP001195483">
    <property type="component" value="Unassembled WGS sequence"/>
</dbReference>
<protein>
    <submittedName>
        <fullName evidence="1">Uncharacterized protein</fullName>
    </submittedName>
</protein>
<evidence type="ECO:0000313" key="1">
    <source>
        <dbReference type="EMBL" id="KAK3576000.1"/>
    </source>
</evidence>